<sequence>MRETTTPYERLGRSFVVHLARANVCSGANNAGVQFELLEQDGMSDFARGYSALPEELRDSMFGGVANHVVNNLLVWVRAVAFRALINQTAKLRFFIDPATFSQDDFIAHGRFRAEASLRAARLCRQGMRDVITALGCGEDEAECAFLYRDPISRNQLVTLLPNLRKLQAQGGIREVICNMWISALATLLTKKERETYGISE</sequence>
<protein>
    <submittedName>
        <fullName evidence="1">Uncharacterized protein</fullName>
    </submittedName>
</protein>
<comment type="caution">
    <text evidence="1">The sequence shown here is derived from an EMBL/GenBank/DDBJ whole genome shotgun (WGS) entry which is preliminary data.</text>
</comment>
<evidence type="ECO:0000313" key="1">
    <source>
        <dbReference type="EMBL" id="KAI0303511.1"/>
    </source>
</evidence>
<reference evidence="1" key="1">
    <citation type="journal article" date="2022" name="New Phytol.">
        <title>Evolutionary transition to the ectomycorrhizal habit in the genomes of a hyperdiverse lineage of mushroom-forming fungi.</title>
        <authorList>
            <person name="Looney B."/>
            <person name="Miyauchi S."/>
            <person name="Morin E."/>
            <person name="Drula E."/>
            <person name="Courty P.E."/>
            <person name="Kohler A."/>
            <person name="Kuo A."/>
            <person name="LaButti K."/>
            <person name="Pangilinan J."/>
            <person name="Lipzen A."/>
            <person name="Riley R."/>
            <person name="Andreopoulos W."/>
            <person name="He G."/>
            <person name="Johnson J."/>
            <person name="Nolan M."/>
            <person name="Tritt A."/>
            <person name="Barry K.W."/>
            <person name="Grigoriev I.V."/>
            <person name="Nagy L.G."/>
            <person name="Hibbett D."/>
            <person name="Henrissat B."/>
            <person name="Matheny P.B."/>
            <person name="Labbe J."/>
            <person name="Martin F.M."/>
        </authorList>
    </citation>
    <scope>NUCLEOTIDE SEQUENCE</scope>
    <source>
        <strain evidence="1">BPL690</strain>
    </source>
</reference>
<dbReference type="AlphaFoldDB" id="A0AAD4M657"/>
<dbReference type="EMBL" id="WTXG01000009">
    <property type="protein sequence ID" value="KAI0303511.1"/>
    <property type="molecule type" value="Genomic_DNA"/>
</dbReference>
<keyword evidence="2" id="KW-1185">Reference proteome</keyword>
<proteinExistence type="predicted"/>
<accession>A0AAD4M657</accession>
<organism evidence="1 2">
    <name type="scientific">Multifurca ochricompacta</name>
    <dbReference type="NCBI Taxonomy" id="376703"/>
    <lineage>
        <taxon>Eukaryota</taxon>
        <taxon>Fungi</taxon>
        <taxon>Dikarya</taxon>
        <taxon>Basidiomycota</taxon>
        <taxon>Agaricomycotina</taxon>
        <taxon>Agaricomycetes</taxon>
        <taxon>Russulales</taxon>
        <taxon>Russulaceae</taxon>
        <taxon>Multifurca</taxon>
    </lineage>
</organism>
<gene>
    <name evidence="1" type="ORF">B0F90DRAFT_1816303</name>
</gene>
<dbReference type="Proteomes" id="UP001203297">
    <property type="component" value="Unassembled WGS sequence"/>
</dbReference>
<evidence type="ECO:0000313" key="2">
    <source>
        <dbReference type="Proteomes" id="UP001203297"/>
    </source>
</evidence>
<name>A0AAD4M657_9AGAM</name>